<dbReference type="EMBL" id="LR909587">
    <property type="protein sequence ID" value="CAD7254505.1"/>
    <property type="molecule type" value="Genomic_DNA"/>
</dbReference>
<dbReference type="Pfam" id="PF12848">
    <property type="entry name" value="ABC_tran_Xtn"/>
    <property type="match status" value="1"/>
</dbReference>
<dbReference type="AlphaFoldDB" id="A0A7R9AI83"/>
<sequence>IYPGNYDDYMAASMQAQAQLAANNAKAKERVAELQEFVRRFSANKSKARQVPADSGTIKWAEHANIGYMPQDTYTEFEQDMTVFEWMTQWGQAGDDDQ</sequence>
<evidence type="ECO:0000256" key="3">
    <source>
        <dbReference type="ARBA" id="ARBA00022840"/>
    </source>
</evidence>
<evidence type="ECO:0000313" key="6">
    <source>
        <dbReference type="Proteomes" id="UP000677054"/>
    </source>
</evidence>
<name>A0A7R9AI83_9CRUS</name>
<gene>
    <name evidence="5" type="ORF">DSTB1V02_LOCUS14251</name>
</gene>
<feature type="domain" description="ABC-transporter extension" evidence="4">
    <location>
        <begin position="2"/>
        <end position="51"/>
    </location>
</feature>
<keyword evidence="3" id="KW-0067">ATP-binding</keyword>
<reference evidence="5" key="1">
    <citation type="submission" date="2020-11" db="EMBL/GenBank/DDBJ databases">
        <authorList>
            <person name="Tran Van P."/>
        </authorList>
    </citation>
    <scope>NUCLEOTIDE SEQUENCE</scope>
</reference>
<feature type="non-terminal residue" evidence="5">
    <location>
        <position position="98"/>
    </location>
</feature>
<dbReference type="GO" id="GO:0005524">
    <property type="term" value="F:ATP binding"/>
    <property type="evidence" value="ECO:0007669"/>
    <property type="project" value="UniProtKB-KW"/>
</dbReference>
<accession>A0A7R9AI83</accession>
<keyword evidence="6" id="KW-1185">Reference proteome</keyword>
<evidence type="ECO:0000256" key="2">
    <source>
        <dbReference type="ARBA" id="ARBA00022741"/>
    </source>
</evidence>
<comment type="similarity">
    <text evidence="1">Belongs to the ABC transporter superfamily. ABCF family. EF3 subfamily.</text>
</comment>
<keyword evidence="2" id="KW-0547">Nucleotide-binding</keyword>
<evidence type="ECO:0000259" key="4">
    <source>
        <dbReference type="Pfam" id="PF12848"/>
    </source>
</evidence>
<protein>
    <recommendedName>
        <fullName evidence="4">ABC-transporter extension domain-containing protein</fullName>
    </recommendedName>
</protein>
<organism evidence="5">
    <name type="scientific">Darwinula stevensoni</name>
    <dbReference type="NCBI Taxonomy" id="69355"/>
    <lineage>
        <taxon>Eukaryota</taxon>
        <taxon>Metazoa</taxon>
        <taxon>Ecdysozoa</taxon>
        <taxon>Arthropoda</taxon>
        <taxon>Crustacea</taxon>
        <taxon>Oligostraca</taxon>
        <taxon>Ostracoda</taxon>
        <taxon>Podocopa</taxon>
        <taxon>Podocopida</taxon>
        <taxon>Darwinulocopina</taxon>
        <taxon>Darwinuloidea</taxon>
        <taxon>Darwinulidae</taxon>
        <taxon>Darwinula</taxon>
    </lineage>
</organism>
<evidence type="ECO:0000313" key="5">
    <source>
        <dbReference type="EMBL" id="CAD7254505.1"/>
    </source>
</evidence>
<dbReference type="EMBL" id="CAJPEV010010069">
    <property type="protein sequence ID" value="CAG0905890.1"/>
    <property type="molecule type" value="Genomic_DNA"/>
</dbReference>
<dbReference type="Proteomes" id="UP000677054">
    <property type="component" value="Unassembled WGS sequence"/>
</dbReference>
<dbReference type="InterPro" id="IPR032781">
    <property type="entry name" value="ABC_tran_Xtn"/>
</dbReference>
<proteinExistence type="inferred from homology"/>
<evidence type="ECO:0000256" key="1">
    <source>
        <dbReference type="ARBA" id="ARBA00011054"/>
    </source>
</evidence>
<feature type="non-terminal residue" evidence="5">
    <location>
        <position position="1"/>
    </location>
</feature>